<proteinExistence type="predicted"/>
<gene>
    <name evidence="2" type="ORF">VTK73DRAFT_2271</name>
</gene>
<feature type="signal peptide" evidence="1">
    <location>
        <begin position="1"/>
        <end position="24"/>
    </location>
</feature>
<organism evidence="2 3">
    <name type="scientific">Phialemonium thermophilum</name>
    <dbReference type="NCBI Taxonomy" id="223376"/>
    <lineage>
        <taxon>Eukaryota</taxon>
        <taxon>Fungi</taxon>
        <taxon>Dikarya</taxon>
        <taxon>Ascomycota</taxon>
        <taxon>Pezizomycotina</taxon>
        <taxon>Sordariomycetes</taxon>
        <taxon>Sordariomycetidae</taxon>
        <taxon>Cephalothecales</taxon>
        <taxon>Cephalothecaceae</taxon>
        <taxon>Phialemonium</taxon>
    </lineage>
</organism>
<comment type="caution">
    <text evidence="2">The sequence shown here is derived from an EMBL/GenBank/DDBJ whole genome shotgun (WGS) entry which is preliminary data.</text>
</comment>
<accession>A0ABR3VSC7</accession>
<dbReference type="EMBL" id="JAZHXJ010001614">
    <property type="protein sequence ID" value="KAL1844578.1"/>
    <property type="molecule type" value="Genomic_DNA"/>
</dbReference>
<evidence type="ECO:0000313" key="2">
    <source>
        <dbReference type="EMBL" id="KAL1844578.1"/>
    </source>
</evidence>
<evidence type="ECO:0008006" key="4">
    <source>
        <dbReference type="Google" id="ProtNLM"/>
    </source>
</evidence>
<evidence type="ECO:0000313" key="3">
    <source>
        <dbReference type="Proteomes" id="UP001586593"/>
    </source>
</evidence>
<dbReference type="Proteomes" id="UP001586593">
    <property type="component" value="Unassembled WGS sequence"/>
</dbReference>
<protein>
    <recommendedName>
        <fullName evidence="4">Secreted protein</fullName>
    </recommendedName>
</protein>
<evidence type="ECO:0000256" key="1">
    <source>
        <dbReference type="SAM" id="SignalP"/>
    </source>
</evidence>
<feature type="chain" id="PRO_5045557695" description="Secreted protein" evidence="1">
    <location>
        <begin position="25"/>
        <end position="152"/>
    </location>
</feature>
<sequence>MSALYAFLRRVFCCICCFLDAASAGFVERLLLPVLFWSGHVACARARAATLPSTVLQYRHVGVSGICQIPRSPSRDRHPRDVIFKYFPTRCVYDIGTILYNGRSCSHLGLSYGSHRPLSVHGVTSFRALLPLCKSTLQSCNPAAPPPELLCS</sequence>
<reference evidence="2 3" key="1">
    <citation type="journal article" date="2024" name="Commun. Biol.">
        <title>Comparative genomic analysis of thermophilic fungi reveals convergent evolutionary adaptations and gene losses.</title>
        <authorList>
            <person name="Steindorff A.S."/>
            <person name="Aguilar-Pontes M.V."/>
            <person name="Robinson A.J."/>
            <person name="Andreopoulos B."/>
            <person name="LaButti K."/>
            <person name="Kuo A."/>
            <person name="Mondo S."/>
            <person name="Riley R."/>
            <person name="Otillar R."/>
            <person name="Haridas S."/>
            <person name="Lipzen A."/>
            <person name="Grimwood J."/>
            <person name="Schmutz J."/>
            <person name="Clum A."/>
            <person name="Reid I.D."/>
            <person name="Moisan M.C."/>
            <person name="Butler G."/>
            <person name="Nguyen T.T.M."/>
            <person name="Dewar K."/>
            <person name="Conant G."/>
            <person name="Drula E."/>
            <person name="Henrissat B."/>
            <person name="Hansel C."/>
            <person name="Singer S."/>
            <person name="Hutchinson M.I."/>
            <person name="de Vries R.P."/>
            <person name="Natvig D.O."/>
            <person name="Powell A.J."/>
            <person name="Tsang A."/>
            <person name="Grigoriev I.V."/>
        </authorList>
    </citation>
    <scope>NUCLEOTIDE SEQUENCE [LARGE SCALE GENOMIC DNA]</scope>
    <source>
        <strain evidence="2 3">ATCC 24622</strain>
    </source>
</reference>
<keyword evidence="1" id="KW-0732">Signal</keyword>
<name>A0ABR3VSC7_9PEZI</name>
<keyword evidence="3" id="KW-1185">Reference proteome</keyword>